<dbReference type="Proteomes" id="UP001519305">
    <property type="component" value="Unassembled WGS sequence"/>
</dbReference>
<dbReference type="PROSITE" id="PS51257">
    <property type="entry name" value="PROKAR_LIPOPROTEIN"/>
    <property type="match status" value="1"/>
</dbReference>
<keyword evidence="2" id="KW-0732">Signal</keyword>
<organism evidence="3 4">
    <name type="scientific">Corynebacterium freneyi</name>
    <dbReference type="NCBI Taxonomy" id="134034"/>
    <lineage>
        <taxon>Bacteria</taxon>
        <taxon>Bacillati</taxon>
        <taxon>Actinomycetota</taxon>
        <taxon>Actinomycetes</taxon>
        <taxon>Mycobacteriales</taxon>
        <taxon>Corynebacteriaceae</taxon>
        <taxon>Corynebacterium</taxon>
    </lineage>
</organism>
<feature type="chain" id="PRO_5047094148" evidence="2">
    <location>
        <begin position="30"/>
        <end position="216"/>
    </location>
</feature>
<gene>
    <name evidence="3" type="ORF">JOF33_001318</name>
</gene>
<dbReference type="InterPro" id="IPR007410">
    <property type="entry name" value="LpqE-like"/>
</dbReference>
<accession>A0ABS4U8U9</accession>
<reference evidence="3 4" key="1">
    <citation type="submission" date="2021-03" db="EMBL/GenBank/DDBJ databases">
        <title>Sequencing the genomes of 1000 actinobacteria strains.</title>
        <authorList>
            <person name="Klenk H.-P."/>
        </authorList>
    </citation>
    <scope>NUCLEOTIDE SEQUENCE [LARGE SCALE GENOMIC DNA]</scope>
    <source>
        <strain evidence="3 4">DSM 44506</strain>
    </source>
</reference>
<dbReference type="PANTHER" id="PTHR36302:SF1">
    <property type="entry name" value="COPPER CHAPERONE PCU(A)C"/>
    <property type="match status" value="1"/>
</dbReference>
<feature type="compositionally biased region" description="Acidic residues" evidence="1">
    <location>
        <begin position="175"/>
        <end position="184"/>
    </location>
</feature>
<evidence type="ECO:0000256" key="2">
    <source>
        <dbReference type="SAM" id="SignalP"/>
    </source>
</evidence>
<dbReference type="PANTHER" id="PTHR36302">
    <property type="entry name" value="BLR7088 PROTEIN"/>
    <property type="match status" value="1"/>
</dbReference>
<dbReference type="Gene3D" id="2.60.40.1890">
    <property type="entry name" value="PCu(A)C copper chaperone"/>
    <property type="match status" value="1"/>
</dbReference>
<evidence type="ECO:0000313" key="3">
    <source>
        <dbReference type="EMBL" id="MBP2332619.1"/>
    </source>
</evidence>
<feature type="compositionally biased region" description="Basic and acidic residues" evidence="1">
    <location>
        <begin position="192"/>
        <end position="216"/>
    </location>
</feature>
<name>A0ABS4U8U9_9CORY</name>
<feature type="signal peptide" evidence="2">
    <location>
        <begin position="1"/>
        <end position="29"/>
    </location>
</feature>
<evidence type="ECO:0000256" key="1">
    <source>
        <dbReference type="SAM" id="MobiDB-lite"/>
    </source>
</evidence>
<dbReference type="RefSeq" id="WP_209653040.1">
    <property type="nucleotide sequence ID" value="NZ_CP047357.1"/>
</dbReference>
<feature type="region of interest" description="Disordered" evidence="1">
    <location>
        <begin position="174"/>
        <end position="216"/>
    </location>
</feature>
<keyword evidence="4" id="KW-1185">Reference proteome</keyword>
<comment type="caution">
    <text evidence="3">The sequence shown here is derived from an EMBL/GenBank/DDBJ whole genome shotgun (WGS) entry which is preliminary data.</text>
</comment>
<dbReference type="EMBL" id="JAGINY010000001">
    <property type="protein sequence ID" value="MBP2332619.1"/>
    <property type="molecule type" value="Genomic_DNA"/>
</dbReference>
<sequence>MKLHRTTKALVAGSAALALALAGCSSDDAADTTAADGSATTTAADGTESEASAAVTFEDAYIKEKPADKGMTGIFGTLKNNTDEDLEVVDFRVEGLKEGTVFEQHATEDGKMFKIEGGHTIPANGEKVLAPGDDHLMIMDNDEALEPGQMYTVVLELSDGSTLTQELEVRVQAAGEEDYGEDGELGNPGMGEDGHMRNMNDGMGDEHDEHDEHAGH</sequence>
<dbReference type="SUPFAM" id="SSF110087">
    <property type="entry name" value="DR1885-like metal-binding protein"/>
    <property type="match status" value="1"/>
</dbReference>
<proteinExistence type="predicted"/>
<dbReference type="InterPro" id="IPR058248">
    <property type="entry name" value="Lxx211020-like"/>
</dbReference>
<dbReference type="Pfam" id="PF04314">
    <property type="entry name" value="PCuAC"/>
    <property type="match status" value="1"/>
</dbReference>
<dbReference type="InterPro" id="IPR036182">
    <property type="entry name" value="PCuAC_sf"/>
</dbReference>
<feature type="region of interest" description="Disordered" evidence="1">
    <location>
        <begin position="30"/>
        <end position="50"/>
    </location>
</feature>
<evidence type="ECO:0000313" key="4">
    <source>
        <dbReference type="Proteomes" id="UP001519305"/>
    </source>
</evidence>
<protein>
    <submittedName>
        <fullName evidence="3">Copper(I)-binding protein</fullName>
    </submittedName>
</protein>